<dbReference type="Proteomes" id="UP001642487">
    <property type="component" value="Chromosome 2"/>
</dbReference>
<proteinExistence type="inferred from homology"/>
<gene>
    <name evidence="8" type="ORF">CITCOLO1_LOCUS7044</name>
</gene>
<protein>
    <recommendedName>
        <fullName evidence="5">FRIGIDA-like protein</fullName>
    </recommendedName>
</protein>
<evidence type="ECO:0000256" key="1">
    <source>
        <dbReference type="ARBA" id="ARBA00008956"/>
    </source>
</evidence>
<evidence type="ECO:0000256" key="2">
    <source>
        <dbReference type="ARBA" id="ARBA00022473"/>
    </source>
</evidence>
<evidence type="ECO:0000256" key="6">
    <source>
        <dbReference type="SAM" id="Coils"/>
    </source>
</evidence>
<keyword evidence="6" id="KW-0175">Coiled coil</keyword>
<evidence type="ECO:0000313" key="9">
    <source>
        <dbReference type="Proteomes" id="UP001642487"/>
    </source>
</evidence>
<keyword evidence="3 5" id="KW-0221">Differentiation</keyword>
<feature type="region of interest" description="Disordered" evidence="7">
    <location>
        <begin position="771"/>
        <end position="892"/>
    </location>
</feature>
<name>A0ABP0Y490_9ROSI</name>
<keyword evidence="9" id="KW-1185">Reference proteome</keyword>
<organism evidence="8 9">
    <name type="scientific">Citrullus colocynthis</name>
    <name type="common">colocynth</name>
    <dbReference type="NCBI Taxonomy" id="252529"/>
    <lineage>
        <taxon>Eukaryota</taxon>
        <taxon>Viridiplantae</taxon>
        <taxon>Streptophyta</taxon>
        <taxon>Embryophyta</taxon>
        <taxon>Tracheophyta</taxon>
        <taxon>Spermatophyta</taxon>
        <taxon>Magnoliopsida</taxon>
        <taxon>eudicotyledons</taxon>
        <taxon>Gunneridae</taxon>
        <taxon>Pentapetalae</taxon>
        <taxon>rosids</taxon>
        <taxon>fabids</taxon>
        <taxon>Cucurbitales</taxon>
        <taxon>Cucurbitaceae</taxon>
        <taxon>Benincaseae</taxon>
        <taxon>Citrullus</taxon>
    </lineage>
</organism>
<keyword evidence="2 5" id="KW-0217">Developmental protein</keyword>
<feature type="coiled-coil region" evidence="6">
    <location>
        <begin position="191"/>
        <end position="263"/>
    </location>
</feature>
<dbReference type="PANTHER" id="PTHR31791:SF37">
    <property type="entry name" value="A_TM021B04.7 PROTEIN"/>
    <property type="match status" value="1"/>
</dbReference>
<feature type="compositionally biased region" description="Basic residues" evidence="7">
    <location>
        <begin position="824"/>
        <end position="837"/>
    </location>
</feature>
<dbReference type="EMBL" id="OZ021736">
    <property type="protein sequence ID" value="CAK9315259.1"/>
    <property type="molecule type" value="Genomic_DNA"/>
</dbReference>
<dbReference type="Pfam" id="PF07899">
    <property type="entry name" value="Frigida"/>
    <property type="match status" value="2"/>
</dbReference>
<evidence type="ECO:0000256" key="4">
    <source>
        <dbReference type="ARBA" id="ARBA00023089"/>
    </source>
</evidence>
<feature type="coiled-coil region" evidence="6">
    <location>
        <begin position="3"/>
        <end position="102"/>
    </location>
</feature>
<sequence length="934" mass="106541">MAIKDSNGELKLKEKELDTIQNMIATKWKEKRLDKIEKTIKVRTEELDLKEKEFGAMQSRLEALSEDLLSKESELESIKTCIKEHSKELDVQEKQLDGTQQSVRDCQNAVILLTNYVSTIEKAIIECSKEWELKETHLDSLQESEDDYSNEPPAVVRQHDSISLIVGKCLEGLKAQKEYFNVLRKSIEERSNNLKYEESNFERRAEELNKKDEKVSKYLKEIESLKADMGSQIILLEKGREELRLKEIQHKVLAEELESKEKDISLVRGLMEKCNEKVKLIDDPNSLHVKVKTEDSGCRLTDSSNTLNFHTGSSLNGKLLLALLCEHLKLHDLVRMELILTLQASSDPATLVLDALRWFYPPHSVSEDAKVDLDNVKRGCILLSELLLNFSPNISPPHKEEALKLAGQWKAKMSMPVENHVEVVAFLLLVANFQLTSDFDADELQILLNSVSQYKQAFELSRALGIGDKSSEVSATPSFLKLEQHESLPANEVLVSSLKNEQLSMDPNEKKLFLLLNKKLTGAKSIPSVILSILKESSDPAKLVLDLLQGSFYQQLKKEQLGFEESFLRWSTLLLKQLKQISPIIGPKERKDAMKLAVEWKLNMRSDTNGSMDAVGFLQLLVSYGLTTSFSGDEILKLFENIVLHEQASELCLMFGYNQKIKDIVQNLIATKQFVKAVRFICGYKLKCFRPVHILNEYLRDARNATVKASKKKNTGQEVLRAAMDEAIDKEIEAVKSVITCVVDCNLYSEMSTQGLENRVVSLEEMRRLKCNSHSQPTSLTTQQPHTTIVQPQPPKGNFEVQRSNPTGGEMKPLHSEKSDMRQRHPNHHQLRHKHPPPTHQPYQHPPLTHQPHQQQARKKRKFQNGSMKYPQKPPPSTRPMFSSSSPRLNDETSTFQRYNSRFTGMHGLFGLDEGGHIHVEHENHYTRPTRSRP</sequence>
<evidence type="ECO:0000256" key="7">
    <source>
        <dbReference type="SAM" id="MobiDB-lite"/>
    </source>
</evidence>
<dbReference type="PANTHER" id="PTHR31791">
    <property type="entry name" value="FRIGIDA-LIKE PROTEIN 3-RELATED"/>
    <property type="match status" value="1"/>
</dbReference>
<keyword evidence="4 5" id="KW-0287">Flowering</keyword>
<feature type="compositionally biased region" description="Polar residues" evidence="7">
    <location>
        <begin position="880"/>
        <end position="892"/>
    </location>
</feature>
<feature type="compositionally biased region" description="Low complexity" evidence="7">
    <location>
        <begin position="841"/>
        <end position="855"/>
    </location>
</feature>
<feature type="compositionally biased region" description="Polar residues" evidence="7">
    <location>
        <begin position="772"/>
        <end position="791"/>
    </location>
</feature>
<dbReference type="InterPro" id="IPR012474">
    <property type="entry name" value="Frigida"/>
</dbReference>
<reference evidence="8 9" key="1">
    <citation type="submission" date="2024-03" db="EMBL/GenBank/DDBJ databases">
        <authorList>
            <person name="Gkanogiannis A."/>
            <person name="Becerra Lopez-Lavalle L."/>
        </authorList>
    </citation>
    <scope>NUCLEOTIDE SEQUENCE [LARGE SCALE GENOMIC DNA]</scope>
</reference>
<comment type="similarity">
    <text evidence="1 5">Belongs to the Frigida family.</text>
</comment>
<evidence type="ECO:0000256" key="5">
    <source>
        <dbReference type="RuleBase" id="RU364012"/>
    </source>
</evidence>
<evidence type="ECO:0000313" key="8">
    <source>
        <dbReference type="EMBL" id="CAK9315259.1"/>
    </source>
</evidence>
<evidence type="ECO:0000256" key="3">
    <source>
        <dbReference type="ARBA" id="ARBA00022782"/>
    </source>
</evidence>
<feature type="compositionally biased region" description="Basic and acidic residues" evidence="7">
    <location>
        <begin position="812"/>
        <end position="823"/>
    </location>
</feature>
<accession>A0ABP0Y490</accession>